<organism evidence="1 2">
    <name type="scientific">Gossypium arboreum</name>
    <name type="common">Tree cotton</name>
    <name type="synonym">Gossypium nanking</name>
    <dbReference type="NCBI Taxonomy" id="29729"/>
    <lineage>
        <taxon>Eukaryota</taxon>
        <taxon>Viridiplantae</taxon>
        <taxon>Streptophyta</taxon>
        <taxon>Embryophyta</taxon>
        <taxon>Tracheophyta</taxon>
        <taxon>Spermatophyta</taxon>
        <taxon>Magnoliopsida</taxon>
        <taxon>eudicotyledons</taxon>
        <taxon>Gunneridae</taxon>
        <taxon>Pentapetalae</taxon>
        <taxon>rosids</taxon>
        <taxon>malvids</taxon>
        <taxon>Malvales</taxon>
        <taxon>Malvaceae</taxon>
        <taxon>Malvoideae</taxon>
        <taxon>Gossypium</taxon>
    </lineage>
</organism>
<proteinExistence type="predicted"/>
<dbReference type="AlphaFoldDB" id="A0A0B0MG16"/>
<gene>
    <name evidence="1" type="ORF">F383_37638</name>
</gene>
<evidence type="ECO:0000313" key="1">
    <source>
        <dbReference type="EMBL" id="KHF98373.1"/>
    </source>
</evidence>
<accession>A0A0B0MG16</accession>
<comment type="caution">
    <text evidence="1">The sequence shown here is derived from an EMBL/GenBank/DDBJ whole genome shotgun (WGS) entry which is preliminary data.</text>
</comment>
<keyword evidence="2" id="KW-1185">Reference proteome</keyword>
<reference evidence="2" key="1">
    <citation type="submission" date="2014-09" db="EMBL/GenBank/DDBJ databases">
        <authorList>
            <person name="Mudge J."/>
            <person name="Ramaraj T."/>
            <person name="Lindquist I.E."/>
            <person name="Bharti A.K."/>
            <person name="Sundararajan A."/>
            <person name="Cameron C.T."/>
            <person name="Woodward J.E."/>
            <person name="May G.D."/>
            <person name="Brubaker C."/>
            <person name="Broadhvest J."/>
            <person name="Wilkins T.A."/>
        </authorList>
    </citation>
    <scope>NUCLEOTIDE SEQUENCE</scope>
    <source>
        <strain evidence="2">cv. AKA8401</strain>
    </source>
</reference>
<sequence length="20" mass="2484">MKLIFQIMFLRGQCSRIDQR</sequence>
<evidence type="ECO:0000313" key="2">
    <source>
        <dbReference type="Proteomes" id="UP000032142"/>
    </source>
</evidence>
<dbReference type="Proteomes" id="UP000032142">
    <property type="component" value="Unassembled WGS sequence"/>
</dbReference>
<protein>
    <submittedName>
        <fullName evidence="1">Uncharacterized protein</fullName>
    </submittedName>
</protein>
<name>A0A0B0MG16_GOSAR</name>
<dbReference type="EMBL" id="JRRC01037839">
    <property type="protein sequence ID" value="KHF98373.1"/>
    <property type="molecule type" value="Genomic_DNA"/>
</dbReference>